<feature type="domain" description="ANTAR" evidence="4">
    <location>
        <begin position="124"/>
        <end position="185"/>
    </location>
</feature>
<dbReference type="InterPro" id="IPR036388">
    <property type="entry name" value="WH-like_DNA-bd_sf"/>
</dbReference>
<evidence type="ECO:0000259" key="4">
    <source>
        <dbReference type="PROSITE" id="PS50921"/>
    </source>
</evidence>
<evidence type="ECO:0000313" key="6">
    <source>
        <dbReference type="Proteomes" id="UP001239167"/>
    </source>
</evidence>
<dbReference type="InterPro" id="IPR001789">
    <property type="entry name" value="Sig_transdc_resp-reg_receiver"/>
</dbReference>
<name>A0ABT9Y5W3_9FIRM</name>
<dbReference type="PIRSF" id="PIRSF036382">
    <property type="entry name" value="RR_antiterm"/>
    <property type="match status" value="1"/>
</dbReference>
<feature type="domain" description="Response regulatory" evidence="3">
    <location>
        <begin position="5"/>
        <end position="118"/>
    </location>
</feature>
<dbReference type="InterPro" id="IPR050595">
    <property type="entry name" value="Bact_response_regulator"/>
</dbReference>
<evidence type="ECO:0000259" key="3">
    <source>
        <dbReference type="PROSITE" id="PS50110"/>
    </source>
</evidence>
<reference evidence="5 6" key="1">
    <citation type="submission" date="2023-07" db="EMBL/GenBank/DDBJ databases">
        <title>Genomic Encyclopedia of Type Strains, Phase IV (KMG-IV): sequencing the most valuable type-strain genomes for metagenomic binning, comparative biology and taxonomic classification.</title>
        <authorList>
            <person name="Goeker M."/>
        </authorList>
    </citation>
    <scope>NUCLEOTIDE SEQUENCE [LARGE SCALE GENOMIC DNA]</scope>
    <source>
        <strain evidence="5 6">DSM 16980</strain>
    </source>
</reference>
<comment type="caution">
    <text evidence="5">The sequence shown here is derived from an EMBL/GenBank/DDBJ whole genome shotgun (WGS) entry which is preliminary data.</text>
</comment>
<dbReference type="SUPFAM" id="SSF52172">
    <property type="entry name" value="CheY-like"/>
    <property type="match status" value="1"/>
</dbReference>
<dbReference type="InterPro" id="IPR008327">
    <property type="entry name" value="Sig_transdc_resp-reg_antiterm"/>
</dbReference>
<sequence>MKSLSILVAEDEVMIRTDIEEALEDSGHVICGSCGDGKTAVDLARQFQPQLAVMDIAMPGIDGLEAASAMHSMGIPVVIVTANSQAGFLQRAENVHVYGYIIKPISEQNLLATVQIAYARWQEFVKTISELKQTRQILQDQKTIGRARSIIQDRFGISAQEAHRRLVQMAMKKQMTLAVAAEKVITQAK</sequence>
<keyword evidence="1 2" id="KW-0597">Phosphoprotein</keyword>
<dbReference type="Gene3D" id="3.40.50.2300">
    <property type="match status" value="1"/>
</dbReference>
<dbReference type="Pfam" id="PF00072">
    <property type="entry name" value="Response_reg"/>
    <property type="match status" value="1"/>
</dbReference>
<dbReference type="PANTHER" id="PTHR44591">
    <property type="entry name" value="STRESS RESPONSE REGULATOR PROTEIN 1"/>
    <property type="match status" value="1"/>
</dbReference>
<dbReference type="PANTHER" id="PTHR44591:SF20">
    <property type="entry name" value="PROTEIN PILH"/>
    <property type="match status" value="1"/>
</dbReference>
<dbReference type="InterPro" id="IPR005561">
    <property type="entry name" value="ANTAR"/>
</dbReference>
<evidence type="ECO:0000256" key="1">
    <source>
        <dbReference type="ARBA" id="ARBA00022553"/>
    </source>
</evidence>
<dbReference type="InterPro" id="IPR011006">
    <property type="entry name" value="CheY-like_superfamily"/>
</dbReference>
<dbReference type="SMART" id="SM01012">
    <property type="entry name" value="ANTAR"/>
    <property type="match status" value="1"/>
</dbReference>
<dbReference type="PROSITE" id="PS50921">
    <property type="entry name" value="ANTAR"/>
    <property type="match status" value="1"/>
</dbReference>
<accession>A0ABT9Y5W3</accession>
<evidence type="ECO:0000256" key="2">
    <source>
        <dbReference type="PROSITE-ProRule" id="PRU00169"/>
    </source>
</evidence>
<gene>
    <name evidence="5" type="ORF">J2S01_000272</name>
</gene>
<proteinExistence type="predicted"/>
<organism evidence="5 6">
    <name type="scientific">Pectinatus haikarae</name>
    <dbReference type="NCBI Taxonomy" id="349096"/>
    <lineage>
        <taxon>Bacteria</taxon>
        <taxon>Bacillati</taxon>
        <taxon>Bacillota</taxon>
        <taxon>Negativicutes</taxon>
        <taxon>Selenomonadales</taxon>
        <taxon>Selenomonadaceae</taxon>
        <taxon>Pectinatus</taxon>
    </lineage>
</organism>
<dbReference type="EMBL" id="JAUSUE010000001">
    <property type="protein sequence ID" value="MDQ0202587.1"/>
    <property type="molecule type" value="Genomic_DNA"/>
</dbReference>
<evidence type="ECO:0000313" key="5">
    <source>
        <dbReference type="EMBL" id="MDQ0202587.1"/>
    </source>
</evidence>
<keyword evidence="6" id="KW-1185">Reference proteome</keyword>
<dbReference type="Gene3D" id="1.10.10.10">
    <property type="entry name" value="Winged helix-like DNA-binding domain superfamily/Winged helix DNA-binding domain"/>
    <property type="match status" value="1"/>
</dbReference>
<protein>
    <submittedName>
        <fullName evidence="5">Response regulator NasT</fullName>
    </submittedName>
</protein>
<dbReference type="Pfam" id="PF03861">
    <property type="entry name" value="ANTAR"/>
    <property type="match status" value="1"/>
</dbReference>
<dbReference type="RefSeq" id="WP_196603728.1">
    <property type="nucleotide sequence ID" value="NZ_CP116940.1"/>
</dbReference>
<feature type="modified residue" description="4-aspartylphosphate" evidence="2">
    <location>
        <position position="55"/>
    </location>
</feature>
<dbReference type="Proteomes" id="UP001239167">
    <property type="component" value="Unassembled WGS sequence"/>
</dbReference>
<dbReference type="PROSITE" id="PS50110">
    <property type="entry name" value="RESPONSE_REGULATORY"/>
    <property type="match status" value="1"/>
</dbReference>
<dbReference type="SMART" id="SM00448">
    <property type="entry name" value="REC"/>
    <property type="match status" value="1"/>
</dbReference>